<evidence type="ECO:0000313" key="3">
    <source>
        <dbReference type="Proteomes" id="UP000182486"/>
    </source>
</evidence>
<protein>
    <submittedName>
        <fullName evidence="2">Uncharacterized protein</fullName>
    </submittedName>
</protein>
<name>A0A1K0FR06_9ACTN</name>
<keyword evidence="1" id="KW-1133">Transmembrane helix</keyword>
<reference evidence="2 3" key="1">
    <citation type="submission" date="2016-09" db="EMBL/GenBank/DDBJ databases">
        <title>Couchioplanes caeruleus draft genome sequence.</title>
        <authorList>
            <person name="Sheehan J."/>
            <person name="Caffrey P."/>
        </authorList>
    </citation>
    <scope>NUCLEOTIDE SEQUENCE [LARGE SCALE GENOMIC DNA]</scope>
    <source>
        <strain evidence="2 3">DSM 43634</strain>
    </source>
</reference>
<keyword evidence="1" id="KW-0812">Transmembrane</keyword>
<organism evidence="2 3">
    <name type="scientific">Couchioplanes caeruleus subsp. caeruleus</name>
    <dbReference type="NCBI Taxonomy" id="56427"/>
    <lineage>
        <taxon>Bacteria</taxon>
        <taxon>Bacillati</taxon>
        <taxon>Actinomycetota</taxon>
        <taxon>Actinomycetes</taxon>
        <taxon>Micromonosporales</taxon>
        <taxon>Micromonosporaceae</taxon>
        <taxon>Couchioplanes</taxon>
    </lineage>
</organism>
<accession>A0A1K0FR06</accession>
<keyword evidence="1" id="KW-0472">Membrane</keyword>
<dbReference type="AlphaFoldDB" id="A0A1K0FR06"/>
<evidence type="ECO:0000313" key="2">
    <source>
        <dbReference type="EMBL" id="OJF15225.1"/>
    </source>
</evidence>
<evidence type="ECO:0000256" key="1">
    <source>
        <dbReference type="SAM" id="Phobius"/>
    </source>
</evidence>
<gene>
    <name evidence="2" type="ORF">BG844_05605</name>
</gene>
<sequence length="83" mass="8432">MVLLFALTAFVRGNRGRSVARFGAALAWLRLGLVASAVWIIAASLGPSAIAGTLETSGAVAAVIDALAAVFVTGVAVRRTRHG</sequence>
<feature type="transmembrane region" description="Helical" evidence="1">
    <location>
        <begin position="57"/>
        <end position="77"/>
    </location>
</feature>
<dbReference type="EMBL" id="MEIA01000062">
    <property type="protein sequence ID" value="OJF15225.1"/>
    <property type="molecule type" value="Genomic_DNA"/>
</dbReference>
<feature type="transmembrane region" description="Helical" evidence="1">
    <location>
        <begin position="22"/>
        <end position="45"/>
    </location>
</feature>
<proteinExistence type="predicted"/>
<dbReference type="RefSeq" id="WP_071803666.1">
    <property type="nucleotide sequence ID" value="NZ_MEIA01000062.1"/>
</dbReference>
<comment type="caution">
    <text evidence="2">The sequence shown here is derived from an EMBL/GenBank/DDBJ whole genome shotgun (WGS) entry which is preliminary data.</text>
</comment>
<dbReference type="Proteomes" id="UP000182486">
    <property type="component" value="Unassembled WGS sequence"/>
</dbReference>
<keyword evidence="3" id="KW-1185">Reference proteome</keyword>